<feature type="transmembrane region" description="Helical" evidence="7">
    <location>
        <begin position="126"/>
        <end position="150"/>
    </location>
</feature>
<evidence type="ECO:0000256" key="1">
    <source>
        <dbReference type="ARBA" id="ARBA00004651"/>
    </source>
</evidence>
<comment type="subcellular location">
    <subcellularLocation>
        <location evidence="1">Cell membrane</location>
        <topology evidence="1">Multi-pass membrane protein</topology>
    </subcellularLocation>
</comment>
<dbReference type="EMBL" id="CP029684">
    <property type="protein sequence ID" value="QAS69122.1"/>
    <property type="molecule type" value="Genomic_DNA"/>
</dbReference>
<keyword evidence="3" id="KW-1003">Cell membrane</keyword>
<dbReference type="Gene3D" id="1.20.81.30">
    <property type="entry name" value="Type II secretion system (T2SS), domain F"/>
    <property type="match status" value="2"/>
</dbReference>
<evidence type="ECO:0000256" key="7">
    <source>
        <dbReference type="SAM" id="Phobius"/>
    </source>
</evidence>
<dbReference type="Proteomes" id="UP000286907">
    <property type="component" value="Chromosome"/>
</dbReference>
<evidence type="ECO:0000259" key="8">
    <source>
        <dbReference type="Pfam" id="PF00482"/>
    </source>
</evidence>
<sequence length="347" mass="39704">MKPLKIKQFLRKPAKTINKLSRKKQVAFFSLLGQLIQSGYSINQAIQFMEHVSPDDAWLKKLNQNLSQGKDFPQAVHPYLNNSLNFQIGMANRYGKLETVLLQLADFAEKNLEQENKIKQILKYPLILVILLFLIAVAVKIFLLPILSSWSDQASNEPVDSFFWIKMVAIISSILLIVGYKYVTFRKLTQIQKITFYTKLPLFGKTISYLVNYQFSLQLSMLTSSGLQISQIARDIAENKIQSVESEFACKMVEMLEKGQNLSDFFEELAFLDPTINIYFQQGSDEKLLKRNLQVYSKIIYTKFLSSVDRLIGLVQPLSFALVGLGIVFLYLSMLMPMYQTLGGLSQ</sequence>
<accession>A0ABX5QK30</accession>
<protein>
    <submittedName>
        <fullName evidence="9">Type II secretion system protein F</fullName>
    </submittedName>
</protein>
<evidence type="ECO:0000256" key="3">
    <source>
        <dbReference type="ARBA" id="ARBA00022475"/>
    </source>
</evidence>
<dbReference type="PANTHER" id="PTHR30012">
    <property type="entry name" value="GENERAL SECRETION PATHWAY PROTEIN"/>
    <property type="match status" value="1"/>
</dbReference>
<feature type="transmembrane region" description="Helical" evidence="7">
    <location>
        <begin position="311"/>
        <end position="332"/>
    </location>
</feature>
<dbReference type="RefSeq" id="WP_128684957.1">
    <property type="nucleotide sequence ID" value="NZ_CP029684.2"/>
</dbReference>
<evidence type="ECO:0000313" key="10">
    <source>
        <dbReference type="Proteomes" id="UP000286907"/>
    </source>
</evidence>
<feature type="domain" description="Type II secretion system protein GspF" evidence="8">
    <location>
        <begin position="215"/>
        <end position="337"/>
    </location>
</feature>
<proteinExistence type="inferred from homology"/>
<dbReference type="PRINTS" id="PR00812">
    <property type="entry name" value="BCTERIALGSPF"/>
</dbReference>
<gene>
    <name evidence="9" type="ORF">DLJ48_00575</name>
</gene>
<dbReference type="InterPro" id="IPR042094">
    <property type="entry name" value="T2SS_GspF_sf"/>
</dbReference>
<feature type="domain" description="Type II secretion system protein GspF" evidence="8">
    <location>
        <begin position="28"/>
        <end position="145"/>
    </location>
</feature>
<dbReference type="PANTHER" id="PTHR30012:SF0">
    <property type="entry name" value="TYPE II SECRETION SYSTEM PROTEIN F-RELATED"/>
    <property type="match status" value="1"/>
</dbReference>
<evidence type="ECO:0000313" key="9">
    <source>
        <dbReference type="EMBL" id="QAS69122.1"/>
    </source>
</evidence>
<evidence type="ECO:0000256" key="6">
    <source>
        <dbReference type="ARBA" id="ARBA00023136"/>
    </source>
</evidence>
<evidence type="ECO:0000256" key="2">
    <source>
        <dbReference type="ARBA" id="ARBA00005745"/>
    </source>
</evidence>
<keyword evidence="6 7" id="KW-0472">Membrane</keyword>
<evidence type="ECO:0000256" key="4">
    <source>
        <dbReference type="ARBA" id="ARBA00022692"/>
    </source>
</evidence>
<reference evidence="9 10" key="1">
    <citation type="journal article" date="2019" name="Syst. Appl. Microbiol.">
        <title>Oenococcus sicerae sp. nov., isolated from French cider.</title>
        <authorList>
            <person name="Cousin F.J."/>
            <person name="Le Guellec R."/>
            <person name="Chagnot C."/>
            <person name="Goux D."/>
            <person name="Dalmasso M."/>
            <person name="Laplace J.M."/>
            <person name="Cretenet M."/>
        </authorList>
    </citation>
    <scope>NUCLEOTIDE SEQUENCE [LARGE SCALE GENOMIC DNA]</scope>
    <source>
        <strain evidence="9 10">UCMA 15228</strain>
    </source>
</reference>
<evidence type="ECO:0000256" key="5">
    <source>
        <dbReference type="ARBA" id="ARBA00022989"/>
    </source>
</evidence>
<keyword evidence="4 7" id="KW-0812">Transmembrane</keyword>
<organism evidence="9 10">
    <name type="scientific">Oenococcus sicerae</name>
    <dbReference type="NCBI Taxonomy" id="2203724"/>
    <lineage>
        <taxon>Bacteria</taxon>
        <taxon>Bacillati</taxon>
        <taxon>Bacillota</taxon>
        <taxon>Bacilli</taxon>
        <taxon>Lactobacillales</taxon>
        <taxon>Lactobacillaceae</taxon>
        <taxon>Oenococcus</taxon>
    </lineage>
</organism>
<dbReference type="InterPro" id="IPR018076">
    <property type="entry name" value="T2SS_GspF_dom"/>
</dbReference>
<dbReference type="InterPro" id="IPR003004">
    <property type="entry name" value="GspF/PilC"/>
</dbReference>
<feature type="transmembrane region" description="Helical" evidence="7">
    <location>
        <begin position="162"/>
        <end position="183"/>
    </location>
</feature>
<dbReference type="Pfam" id="PF00482">
    <property type="entry name" value="T2SSF"/>
    <property type="match status" value="2"/>
</dbReference>
<keyword evidence="5 7" id="KW-1133">Transmembrane helix</keyword>
<name>A0ABX5QK30_9LACO</name>
<keyword evidence="10" id="KW-1185">Reference proteome</keyword>
<comment type="similarity">
    <text evidence="2">Belongs to the GSP F family.</text>
</comment>